<evidence type="ECO:0000313" key="3">
    <source>
        <dbReference type="Proteomes" id="UP001057498"/>
    </source>
</evidence>
<dbReference type="InterPro" id="IPR036465">
    <property type="entry name" value="vWFA_dom_sf"/>
</dbReference>
<dbReference type="PANTHER" id="PTHR36846:SF1">
    <property type="entry name" value="PROTEIN VIAA"/>
    <property type="match status" value="1"/>
</dbReference>
<dbReference type="PANTHER" id="PTHR36846">
    <property type="entry name" value="PROTEIN VIAA"/>
    <property type="match status" value="1"/>
</dbReference>
<proteinExistence type="predicted"/>
<dbReference type="Pfam" id="PF13519">
    <property type="entry name" value="VWA_2"/>
    <property type="match status" value="1"/>
</dbReference>
<dbReference type="SUPFAM" id="SSF53300">
    <property type="entry name" value="vWA-like"/>
    <property type="match status" value="1"/>
</dbReference>
<gene>
    <name evidence="2" type="ORF">CATMQ487_20110</name>
</gene>
<organism evidence="2 3">
    <name type="scientific">Sphaerotilus microaerophilus</name>
    <dbReference type="NCBI Taxonomy" id="2914710"/>
    <lineage>
        <taxon>Bacteria</taxon>
        <taxon>Pseudomonadati</taxon>
        <taxon>Pseudomonadota</taxon>
        <taxon>Betaproteobacteria</taxon>
        <taxon>Burkholderiales</taxon>
        <taxon>Sphaerotilaceae</taxon>
        <taxon>Sphaerotilus</taxon>
    </lineage>
</organism>
<dbReference type="EMBL" id="AP025730">
    <property type="protein sequence ID" value="BDI05041.1"/>
    <property type="molecule type" value="Genomic_DNA"/>
</dbReference>
<dbReference type="Gene3D" id="3.40.50.410">
    <property type="entry name" value="von Willebrand factor, type A domain"/>
    <property type="match status" value="1"/>
</dbReference>
<feature type="domain" description="VWFA" evidence="1">
    <location>
        <begin position="404"/>
        <end position="507"/>
    </location>
</feature>
<protein>
    <recommendedName>
        <fullName evidence="1">VWFA domain-containing protein</fullName>
    </recommendedName>
</protein>
<reference evidence="2" key="1">
    <citation type="submission" date="2022-04" db="EMBL/GenBank/DDBJ databases">
        <title>Whole genome sequence of Sphaerotilus sp. FB-5.</title>
        <authorList>
            <person name="Takeda M."/>
            <person name="Narihara S."/>
            <person name="Akimoto M."/>
            <person name="Akimoto R."/>
            <person name="Nishiyashiki S."/>
            <person name="Murakami T."/>
        </authorList>
    </citation>
    <scope>NUCLEOTIDE SEQUENCE</scope>
    <source>
        <strain evidence="2">FB-5</strain>
    </source>
</reference>
<dbReference type="InterPro" id="IPR002035">
    <property type="entry name" value="VWF_A"/>
</dbReference>
<sequence>MLNRFSVLPALAALLFKPIKYFIDSTFREKVTPVPGSVVYCDLWLAVEHSGIHVDDGRISNIVVDGLAESSVQLSNAGDFTSKSTLGRKIYVSCDKHGPVGHAAAAEHAASQLGERAFYGLVIKNCHQFSTRCVNQVEKRAEEDSLLERMVSGALNRLTGILDETWEPTMAALKKSARQQLGATKWRLWDWQQDSGAAHEEAPAVEPDWEEIHRQLRHLPLTPEHIAHLRLQLDEVKAYEVEINDESLPTPILQRLTTYRQTLGDISDMYTRAEAFLNACRGANFSYADLKAGGEDFTKLAQQISSNPRIQELVRKLGRQHVAEEVKRQTRIPQASRSEVHGTHRSNDLMRLLPSELINLEDDALETLFYARLLENSLLTYELSGSTFAHGETTEARQKRTGPVVACLDTSASMQGEPLLKAKALLLAVAGILKAEDRSLHVILFGASGQINTFATDGHNDAAGLLAFLRQGFGGGTDFETPLQHALKIIETHPDYLKADVLMISDGDCQLGPEFTTQLQAQKRQLNCRVYSVLCAGQRVADSFSDEVLLI</sequence>
<dbReference type="RefSeq" id="WP_251973111.1">
    <property type="nucleotide sequence ID" value="NZ_AP025730.1"/>
</dbReference>
<keyword evidence="3" id="KW-1185">Reference proteome</keyword>
<dbReference type="Proteomes" id="UP001057498">
    <property type="component" value="Chromosome"/>
</dbReference>
<evidence type="ECO:0000313" key="2">
    <source>
        <dbReference type="EMBL" id="BDI05041.1"/>
    </source>
</evidence>
<name>A0ABM7YKW7_9BURK</name>
<accession>A0ABM7YKW7</accession>
<evidence type="ECO:0000259" key="1">
    <source>
        <dbReference type="Pfam" id="PF13519"/>
    </source>
</evidence>